<protein>
    <submittedName>
        <fullName evidence="2">Folate-biopterin transporter 1, chloroplastic</fullName>
    </submittedName>
</protein>
<feature type="transmembrane region" description="Helical" evidence="1">
    <location>
        <begin position="86"/>
        <end position="104"/>
    </location>
</feature>
<evidence type="ECO:0000256" key="1">
    <source>
        <dbReference type="SAM" id="Phobius"/>
    </source>
</evidence>
<organism evidence="2 3">
    <name type="scientific">Mucuna pruriens</name>
    <name type="common">Velvet bean</name>
    <name type="synonym">Dolichos pruriens</name>
    <dbReference type="NCBI Taxonomy" id="157652"/>
    <lineage>
        <taxon>Eukaryota</taxon>
        <taxon>Viridiplantae</taxon>
        <taxon>Streptophyta</taxon>
        <taxon>Embryophyta</taxon>
        <taxon>Tracheophyta</taxon>
        <taxon>Spermatophyta</taxon>
        <taxon>Magnoliopsida</taxon>
        <taxon>eudicotyledons</taxon>
        <taxon>Gunneridae</taxon>
        <taxon>Pentapetalae</taxon>
        <taxon>rosids</taxon>
        <taxon>fabids</taxon>
        <taxon>Fabales</taxon>
        <taxon>Fabaceae</taxon>
        <taxon>Papilionoideae</taxon>
        <taxon>50 kb inversion clade</taxon>
        <taxon>NPAAA clade</taxon>
        <taxon>indigoferoid/millettioid clade</taxon>
        <taxon>Phaseoleae</taxon>
        <taxon>Mucuna</taxon>
    </lineage>
</organism>
<gene>
    <name evidence="2" type="ORF">CR513_54844</name>
</gene>
<proteinExistence type="predicted"/>
<keyword evidence="3" id="KW-1185">Reference proteome</keyword>
<comment type="caution">
    <text evidence="2">The sequence shown here is derived from an EMBL/GenBank/DDBJ whole genome shotgun (WGS) entry which is preliminary data.</text>
</comment>
<evidence type="ECO:0000313" key="3">
    <source>
        <dbReference type="Proteomes" id="UP000257109"/>
    </source>
</evidence>
<evidence type="ECO:0000313" key="2">
    <source>
        <dbReference type="EMBL" id="RDX66389.1"/>
    </source>
</evidence>
<sequence>MVYFVQGGLGLARLVVNFNLKDDLHLDLVEAIVISSFSVFCDLSNLYMSLLVILSPSLRIEEVLSRLISTLSWSLMTTFVDNKYNVVLSSLSPSWIIIVVYMVIHKAPQDLFSVYVGVLWPLEEL</sequence>
<keyword evidence="1" id="KW-0812">Transmembrane</keyword>
<dbReference type="EMBL" id="QJKJ01013455">
    <property type="protein sequence ID" value="RDX66389.1"/>
    <property type="molecule type" value="Genomic_DNA"/>
</dbReference>
<keyword evidence="1" id="KW-1133">Transmembrane helix</keyword>
<name>A0A371EKE1_MUCPR</name>
<feature type="transmembrane region" description="Helical" evidence="1">
    <location>
        <begin position="31"/>
        <end position="54"/>
    </location>
</feature>
<keyword evidence="1" id="KW-0472">Membrane</keyword>
<dbReference type="AlphaFoldDB" id="A0A371EKE1"/>
<dbReference type="Proteomes" id="UP000257109">
    <property type="component" value="Unassembled WGS sequence"/>
</dbReference>
<dbReference type="STRING" id="157652.A0A371EKE1"/>
<accession>A0A371EKE1</accession>
<reference evidence="2" key="1">
    <citation type="submission" date="2018-05" db="EMBL/GenBank/DDBJ databases">
        <title>Draft genome of Mucuna pruriens seed.</title>
        <authorList>
            <person name="Nnadi N.E."/>
            <person name="Vos R."/>
            <person name="Hasami M.H."/>
            <person name="Devisetty U.K."/>
            <person name="Aguiy J.C."/>
        </authorList>
    </citation>
    <scope>NUCLEOTIDE SEQUENCE [LARGE SCALE GENOMIC DNA]</scope>
    <source>
        <strain evidence="2">JCA_2017</strain>
    </source>
</reference>
<dbReference type="OrthoDB" id="264392at2759"/>
<feature type="non-terminal residue" evidence="2">
    <location>
        <position position="1"/>
    </location>
</feature>